<dbReference type="GO" id="GO:0016787">
    <property type="term" value="F:hydrolase activity"/>
    <property type="evidence" value="ECO:0007669"/>
    <property type="project" value="UniProtKB-KW"/>
</dbReference>
<comment type="caution">
    <text evidence="2">The sequence shown here is derived from an EMBL/GenBank/DDBJ whole genome shotgun (WGS) entry which is preliminary data.</text>
</comment>
<dbReference type="EMBL" id="JABBMT010000078">
    <property type="protein sequence ID" value="NMM42810.1"/>
    <property type="molecule type" value="Genomic_DNA"/>
</dbReference>
<sequence length="268" mass="30409">MKSAWLLFSLFVPVVVFAKSSFITVNGYDVEYEMAGNGKHTLFLEAGGSAGLSDWDPIFESLAKNTRVIRYSRIGNGGSEHVVKNYSSEEYAEEARLVLEALNIKKPVVYVAHSYGAYIARRFAAIYPEWVSGLMLIEPASEHDVDIMRRIDLTKAEKEIAQVKLDDMKNGMSNQYLDFWAKRPLPGYPEIPDIPVTVIASIKKYENPPLLFFTDEAREMWGELHSEWANAFPQGKAVLTNKSYHFPQEDEPDMVVQEVIDLLGRIKH</sequence>
<dbReference type="Gene3D" id="3.40.50.1820">
    <property type="entry name" value="alpha/beta hydrolase"/>
    <property type="match status" value="1"/>
</dbReference>
<dbReference type="AlphaFoldDB" id="A0A7Y0DWD8"/>
<accession>A0A7Y0DWD8</accession>
<protein>
    <submittedName>
        <fullName evidence="2">Alpha/beta hydrolase</fullName>
    </submittedName>
</protein>
<reference evidence="2" key="1">
    <citation type="submission" date="2020-04" db="EMBL/GenBank/DDBJ databases">
        <title>Genome Sequencing for Pseudoaltermonas arctica.</title>
        <authorList>
            <person name="Elkins N.S."/>
        </authorList>
    </citation>
    <scope>NUCLEOTIDE SEQUENCE [LARGE SCALE GENOMIC DNA]</scope>
    <source>
        <strain evidence="2">NEC-BIFX-2020_0012</strain>
    </source>
</reference>
<evidence type="ECO:0000313" key="3">
    <source>
        <dbReference type="Proteomes" id="UP000570493"/>
    </source>
</evidence>
<gene>
    <name evidence="2" type="ORF">HHO47_18935</name>
</gene>
<evidence type="ECO:0000259" key="1">
    <source>
        <dbReference type="Pfam" id="PF00561"/>
    </source>
</evidence>
<dbReference type="InterPro" id="IPR029058">
    <property type="entry name" value="AB_hydrolase_fold"/>
</dbReference>
<dbReference type="RefSeq" id="WP_169021691.1">
    <property type="nucleotide sequence ID" value="NZ_JABBMT010000078.1"/>
</dbReference>
<keyword evidence="2" id="KW-0378">Hydrolase</keyword>
<name>A0A7Y0DWD8_9GAMM</name>
<dbReference type="PANTHER" id="PTHR43798">
    <property type="entry name" value="MONOACYLGLYCEROL LIPASE"/>
    <property type="match status" value="1"/>
</dbReference>
<dbReference type="Pfam" id="PF00561">
    <property type="entry name" value="Abhydrolase_1"/>
    <property type="match status" value="1"/>
</dbReference>
<dbReference type="InterPro" id="IPR050266">
    <property type="entry name" value="AB_hydrolase_sf"/>
</dbReference>
<keyword evidence="3" id="KW-1185">Reference proteome</keyword>
<feature type="domain" description="AB hydrolase-1" evidence="1">
    <location>
        <begin position="45"/>
        <end position="156"/>
    </location>
</feature>
<dbReference type="InterPro" id="IPR000073">
    <property type="entry name" value="AB_hydrolase_1"/>
</dbReference>
<evidence type="ECO:0000313" key="2">
    <source>
        <dbReference type="EMBL" id="NMM42810.1"/>
    </source>
</evidence>
<proteinExistence type="predicted"/>
<organism evidence="2 3">
    <name type="scientific">Pseudoalteromonas arctica</name>
    <dbReference type="NCBI Taxonomy" id="394751"/>
    <lineage>
        <taxon>Bacteria</taxon>
        <taxon>Pseudomonadati</taxon>
        <taxon>Pseudomonadota</taxon>
        <taxon>Gammaproteobacteria</taxon>
        <taxon>Alteromonadales</taxon>
        <taxon>Pseudoalteromonadaceae</taxon>
        <taxon>Pseudoalteromonas</taxon>
    </lineage>
</organism>
<dbReference type="SUPFAM" id="SSF53474">
    <property type="entry name" value="alpha/beta-Hydrolases"/>
    <property type="match status" value="1"/>
</dbReference>
<dbReference type="Proteomes" id="UP000570493">
    <property type="component" value="Unassembled WGS sequence"/>
</dbReference>